<evidence type="ECO:0000313" key="1">
    <source>
        <dbReference type="EMBL" id="CAD5214633.1"/>
    </source>
</evidence>
<dbReference type="EMBL" id="CAJFCV020000002">
    <property type="protein sequence ID" value="CAG9095302.1"/>
    <property type="molecule type" value="Genomic_DNA"/>
</dbReference>
<keyword evidence="4" id="KW-1185">Reference proteome</keyword>
<gene>
    <name evidence="1" type="ORF">BXYJ_LOCUS3627</name>
</gene>
<evidence type="ECO:0000313" key="5">
    <source>
        <dbReference type="WBParaSite" id="BXY_0500500.1"/>
    </source>
</evidence>
<dbReference type="WBParaSite" id="BXY_0500500.1">
    <property type="protein sequence ID" value="BXY_0500500.1"/>
    <property type="gene ID" value="BXY_0500500"/>
</dbReference>
<dbReference type="Proteomes" id="UP000095284">
    <property type="component" value="Unplaced"/>
</dbReference>
<dbReference type="Proteomes" id="UP000582659">
    <property type="component" value="Unassembled WGS sequence"/>
</dbReference>
<dbReference type="AlphaFoldDB" id="A0A1I7RW92"/>
<evidence type="ECO:0000313" key="4">
    <source>
        <dbReference type="Proteomes" id="UP000659654"/>
    </source>
</evidence>
<protein>
    <submittedName>
        <fullName evidence="1">(pine wood nematode) hypothetical protein</fullName>
    </submittedName>
</protein>
<name>A0A1I7RW92_BURXY</name>
<evidence type="ECO:0000313" key="3">
    <source>
        <dbReference type="Proteomes" id="UP000095284"/>
    </source>
</evidence>
<accession>A0A1I7RW92</accession>
<evidence type="ECO:0000313" key="2">
    <source>
        <dbReference type="EMBL" id="CAG9095302.1"/>
    </source>
</evidence>
<proteinExistence type="predicted"/>
<sequence>MAAYIYFLDMGAVMDQVFVCRIPPVVSSYYELEMEVRRQLQLEPHFLLLHTKCKLAMNCFAEFSDPPPFKSHGEFQLAFGTKKMLETCPDLPLKPEVVAQAHGLMEIKKEILESEEEVVWLPNPREPKVFKIPPGQDQPTNQPSTSAAGISKFGSPPFLNEYNFVDSKMDQRTMDGERVPPASSTVEIQTTPIFAPPYTSTPISAPRGNIRRFTAEERRIQEELKKHSLIKLIMASPRHAGLLYQLEDNQHPPMFYTALSEVLAWYIVQNSPFHTKATAYPIVEHLLRPHPTILISHLFGPDSFRLVARFKWVLRKLSNAHNTV</sequence>
<dbReference type="Proteomes" id="UP000659654">
    <property type="component" value="Unassembled WGS sequence"/>
</dbReference>
<dbReference type="EMBL" id="CAJFDI010000002">
    <property type="protein sequence ID" value="CAD5214633.1"/>
    <property type="molecule type" value="Genomic_DNA"/>
</dbReference>
<reference evidence="5" key="1">
    <citation type="submission" date="2016-11" db="UniProtKB">
        <authorList>
            <consortium name="WormBaseParasite"/>
        </authorList>
    </citation>
    <scope>IDENTIFICATION</scope>
</reference>
<reference evidence="2" key="2">
    <citation type="submission" date="2020-08" db="EMBL/GenBank/DDBJ databases">
        <authorList>
            <person name="Kikuchi T."/>
        </authorList>
    </citation>
    <scope>NUCLEOTIDE SEQUENCE</scope>
    <source>
        <strain evidence="1">Ka4C1</strain>
    </source>
</reference>
<organism evidence="3 5">
    <name type="scientific">Bursaphelenchus xylophilus</name>
    <name type="common">Pinewood nematode worm</name>
    <name type="synonym">Aphelenchoides xylophilus</name>
    <dbReference type="NCBI Taxonomy" id="6326"/>
    <lineage>
        <taxon>Eukaryota</taxon>
        <taxon>Metazoa</taxon>
        <taxon>Ecdysozoa</taxon>
        <taxon>Nematoda</taxon>
        <taxon>Chromadorea</taxon>
        <taxon>Rhabditida</taxon>
        <taxon>Tylenchina</taxon>
        <taxon>Tylenchomorpha</taxon>
        <taxon>Aphelenchoidea</taxon>
        <taxon>Aphelenchoididae</taxon>
        <taxon>Bursaphelenchus</taxon>
    </lineage>
</organism>